<feature type="transmembrane region" description="Helical" evidence="5">
    <location>
        <begin position="386"/>
        <end position="408"/>
    </location>
</feature>
<dbReference type="InterPro" id="IPR011701">
    <property type="entry name" value="MFS"/>
</dbReference>
<dbReference type="EMBL" id="VFPA01000004">
    <property type="protein sequence ID" value="TQM06402.1"/>
    <property type="molecule type" value="Genomic_DNA"/>
</dbReference>
<feature type="transmembrane region" description="Helical" evidence="5">
    <location>
        <begin position="350"/>
        <end position="374"/>
    </location>
</feature>
<dbReference type="Gene3D" id="1.20.1250.20">
    <property type="entry name" value="MFS general substrate transporter like domains"/>
    <property type="match status" value="2"/>
</dbReference>
<proteinExistence type="predicted"/>
<keyword evidence="2 5" id="KW-0812">Transmembrane</keyword>
<dbReference type="SUPFAM" id="SSF103473">
    <property type="entry name" value="MFS general substrate transporter"/>
    <property type="match status" value="1"/>
</dbReference>
<dbReference type="GO" id="GO:0005886">
    <property type="term" value="C:plasma membrane"/>
    <property type="evidence" value="ECO:0007669"/>
    <property type="project" value="UniProtKB-SubCell"/>
</dbReference>
<comment type="caution">
    <text evidence="7">The sequence shown here is derived from an EMBL/GenBank/DDBJ whole genome shotgun (WGS) entry which is preliminary data.</text>
</comment>
<dbReference type="Proteomes" id="UP000315677">
    <property type="component" value="Unassembled WGS sequence"/>
</dbReference>
<comment type="subcellular location">
    <subcellularLocation>
        <location evidence="1">Cell membrane</location>
        <topology evidence="1">Multi-pass membrane protein</topology>
    </subcellularLocation>
</comment>
<evidence type="ECO:0000256" key="2">
    <source>
        <dbReference type="ARBA" id="ARBA00022692"/>
    </source>
</evidence>
<feature type="transmembrane region" description="Helical" evidence="5">
    <location>
        <begin position="325"/>
        <end position="344"/>
    </location>
</feature>
<evidence type="ECO:0000256" key="1">
    <source>
        <dbReference type="ARBA" id="ARBA00004651"/>
    </source>
</evidence>
<evidence type="ECO:0000313" key="7">
    <source>
        <dbReference type="EMBL" id="TQM06402.1"/>
    </source>
</evidence>
<feature type="transmembrane region" description="Helical" evidence="5">
    <location>
        <begin position="290"/>
        <end position="313"/>
    </location>
</feature>
<feature type="transmembrane region" description="Helical" evidence="5">
    <location>
        <begin position="36"/>
        <end position="54"/>
    </location>
</feature>
<dbReference type="Pfam" id="PF07690">
    <property type="entry name" value="MFS_1"/>
    <property type="match status" value="1"/>
</dbReference>
<reference evidence="7 8" key="1">
    <citation type="submission" date="2019-06" db="EMBL/GenBank/DDBJ databases">
        <title>Sequencing the genomes of 1000 actinobacteria strains.</title>
        <authorList>
            <person name="Klenk H.-P."/>
        </authorList>
    </citation>
    <scope>NUCLEOTIDE SEQUENCE [LARGE SCALE GENOMIC DNA]</scope>
    <source>
        <strain evidence="7 8">DSM 45301</strain>
    </source>
</reference>
<feature type="transmembrane region" description="Helical" evidence="5">
    <location>
        <begin position="129"/>
        <end position="151"/>
    </location>
</feature>
<dbReference type="PANTHER" id="PTHR11360:SF304">
    <property type="entry name" value="MFS DOMAIN-CONTAINING PROTEIN"/>
    <property type="match status" value="1"/>
</dbReference>
<accession>A0A543DAN9</accession>
<feature type="transmembrane region" description="Helical" evidence="5">
    <location>
        <begin position="104"/>
        <end position="123"/>
    </location>
</feature>
<feature type="domain" description="Major facilitator superfamily (MFS) profile" evidence="6">
    <location>
        <begin position="258"/>
        <end position="459"/>
    </location>
</feature>
<keyword evidence="4 5" id="KW-0472">Membrane</keyword>
<feature type="transmembrane region" description="Helical" evidence="5">
    <location>
        <begin position="66"/>
        <end position="92"/>
    </location>
</feature>
<evidence type="ECO:0000259" key="6">
    <source>
        <dbReference type="PROSITE" id="PS50850"/>
    </source>
</evidence>
<dbReference type="GO" id="GO:0022857">
    <property type="term" value="F:transmembrane transporter activity"/>
    <property type="evidence" value="ECO:0007669"/>
    <property type="project" value="InterPro"/>
</dbReference>
<dbReference type="InterPro" id="IPR050327">
    <property type="entry name" value="Proton-linked_MCT"/>
</dbReference>
<dbReference type="PANTHER" id="PTHR11360">
    <property type="entry name" value="MONOCARBOXYLATE TRANSPORTER"/>
    <property type="match status" value="1"/>
</dbReference>
<gene>
    <name evidence="7" type="ORF">FB558_6654</name>
</gene>
<keyword evidence="8" id="KW-1185">Reference proteome</keyword>
<dbReference type="AlphaFoldDB" id="A0A543DAN9"/>
<feature type="transmembrane region" description="Helical" evidence="5">
    <location>
        <begin position="192"/>
        <end position="212"/>
    </location>
</feature>
<keyword evidence="3 5" id="KW-1133">Transmembrane helix</keyword>
<dbReference type="InterPro" id="IPR036259">
    <property type="entry name" value="MFS_trans_sf"/>
</dbReference>
<evidence type="ECO:0000256" key="5">
    <source>
        <dbReference type="SAM" id="Phobius"/>
    </source>
</evidence>
<feature type="transmembrane region" description="Helical" evidence="5">
    <location>
        <begin position="262"/>
        <end position="284"/>
    </location>
</feature>
<evidence type="ECO:0000313" key="8">
    <source>
        <dbReference type="Proteomes" id="UP000315677"/>
    </source>
</evidence>
<protein>
    <submittedName>
        <fullName evidence="7">Nitrate/nitrite transporter NarK</fullName>
    </submittedName>
</protein>
<evidence type="ECO:0000256" key="3">
    <source>
        <dbReference type="ARBA" id="ARBA00022989"/>
    </source>
</evidence>
<name>A0A543DAN9_9PSEU</name>
<sequence length="459" mass="47227">MPKPETVAQEIRDNHGRSYRVGESPEELIGRPRSSVLWQAWTPMAAVGVLQYGYGAAVPALMERNGWSLVGAIWLLAAWTVFQAGVGLPAAYLRERHRIGPRPVILAGAVLSALGLVALAHSTSLLGALLGYAVLGGTGAGLVYAACTSTVAKWYPERMGRRVSTVTGAFAYGSVPFILAAVIGLGPANLTPVLDVAAVVLLVLVAGPGLFFRDPPPRWWPAEVDPRAWALGSATNPGRRQNPPAIRDFSPSQALHTRVLPVMYLILLGAGAVSLFNAAFLVVFADGVAATAGAVALAAGLFAGINGAGRAVSVGLSDRLGRCRTLNAVLVVQALAQLLFALSAGTGSTAALVVAAALAGIGGGGFYPLFASLAREYFGEQSALEVHGLVYSAKAVGGMLGIGLAALAVTTWGWGATFAGAAVVSLASAWGTGALRRPGLPSTLPLPRIPEQQSSRYAV</sequence>
<evidence type="ECO:0000256" key="4">
    <source>
        <dbReference type="ARBA" id="ARBA00023136"/>
    </source>
</evidence>
<feature type="transmembrane region" description="Helical" evidence="5">
    <location>
        <begin position="163"/>
        <end position="186"/>
    </location>
</feature>
<organism evidence="7 8">
    <name type="scientific">Pseudonocardia kunmingensis</name>
    <dbReference type="NCBI Taxonomy" id="630975"/>
    <lineage>
        <taxon>Bacteria</taxon>
        <taxon>Bacillati</taxon>
        <taxon>Actinomycetota</taxon>
        <taxon>Actinomycetes</taxon>
        <taxon>Pseudonocardiales</taxon>
        <taxon>Pseudonocardiaceae</taxon>
        <taxon>Pseudonocardia</taxon>
    </lineage>
</organism>
<dbReference type="PROSITE" id="PS50850">
    <property type="entry name" value="MFS"/>
    <property type="match status" value="1"/>
</dbReference>
<dbReference type="RefSeq" id="WP_170231632.1">
    <property type="nucleotide sequence ID" value="NZ_VFPA01000004.1"/>
</dbReference>
<dbReference type="InterPro" id="IPR020846">
    <property type="entry name" value="MFS_dom"/>
</dbReference>
<feature type="transmembrane region" description="Helical" evidence="5">
    <location>
        <begin position="414"/>
        <end position="435"/>
    </location>
</feature>